<protein>
    <submittedName>
        <fullName evidence="1">Uncharacterized protein</fullName>
    </submittedName>
</protein>
<accession>A0A3P7M7C7</accession>
<evidence type="ECO:0000313" key="1">
    <source>
        <dbReference type="EMBL" id="VDN25305.1"/>
    </source>
</evidence>
<evidence type="ECO:0000313" key="2">
    <source>
        <dbReference type="Proteomes" id="UP000281553"/>
    </source>
</evidence>
<sequence>MPADFTVAASLDEDKLANLVPATPLRHAVGVAACEEPSRRRSVQFAPTADLYCQDDRGQWDRQAVVLERTLSPILPSSPILPVYERALSVSLEEFEKTIDIALT</sequence>
<dbReference type="EMBL" id="UYRU01074990">
    <property type="protein sequence ID" value="VDN25305.1"/>
    <property type="molecule type" value="Genomic_DNA"/>
</dbReference>
<keyword evidence="2" id="KW-1185">Reference proteome</keyword>
<name>A0A3P7M7C7_DIBLA</name>
<reference evidence="1 2" key="1">
    <citation type="submission" date="2018-11" db="EMBL/GenBank/DDBJ databases">
        <authorList>
            <consortium name="Pathogen Informatics"/>
        </authorList>
    </citation>
    <scope>NUCLEOTIDE SEQUENCE [LARGE SCALE GENOMIC DNA]</scope>
</reference>
<gene>
    <name evidence="1" type="ORF">DILT_LOCUS14595</name>
</gene>
<dbReference type="OrthoDB" id="6286772at2759"/>
<dbReference type="Proteomes" id="UP000281553">
    <property type="component" value="Unassembled WGS sequence"/>
</dbReference>
<organism evidence="1 2">
    <name type="scientific">Dibothriocephalus latus</name>
    <name type="common">Fish tapeworm</name>
    <name type="synonym">Diphyllobothrium latum</name>
    <dbReference type="NCBI Taxonomy" id="60516"/>
    <lineage>
        <taxon>Eukaryota</taxon>
        <taxon>Metazoa</taxon>
        <taxon>Spiralia</taxon>
        <taxon>Lophotrochozoa</taxon>
        <taxon>Platyhelminthes</taxon>
        <taxon>Cestoda</taxon>
        <taxon>Eucestoda</taxon>
        <taxon>Diphyllobothriidea</taxon>
        <taxon>Diphyllobothriidae</taxon>
        <taxon>Dibothriocephalus</taxon>
    </lineage>
</organism>
<dbReference type="AlphaFoldDB" id="A0A3P7M7C7"/>
<proteinExistence type="predicted"/>